<dbReference type="EMBL" id="FPCK01000004">
    <property type="protein sequence ID" value="SFV38251.1"/>
    <property type="molecule type" value="Genomic_DNA"/>
</dbReference>
<protein>
    <submittedName>
        <fullName evidence="4">Transglycosylase SLT domain-containing protein</fullName>
    </submittedName>
</protein>
<accession>A0A1I7NUC9</accession>
<evidence type="ECO:0000256" key="1">
    <source>
        <dbReference type="ARBA" id="ARBA00007734"/>
    </source>
</evidence>
<evidence type="ECO:0000259" key="3">
    <source>
        <dbReference type="Pfam" id="PF01464"/>
    </source>
</evidence>
<comment type="similarity">
    <text evidence="1">Belongs to the transglycosylase Slt family.</text>
</comment>
<sequence>MTVRTLPLAGTMALAVILSGCSMAGIKPLPGNKSASAAIASLAPEGPTATPAGHVPKAANVPRAASEVLLGFAQSERGSLDGLISHYSNAYGVPESLVRRVIVRESGYNPAARNGPYYGLMQISHATARGMGYGGEAAGLLDAETNLRFAVRYLAGAYVTAGGNPDRAVQFYARGYYYDAKRQGVLEKSGLR</sequence>
<dbReference type="OrthoDB" id="9788661at2"/>
<dbReference type="Pfam" id="PF01464">
    <property type="entry name" value="SLT"/>
    <property type="match status" value="1"/>
</dbReference>
<dbReference type="AlphaFoldDB" id="A0A1I7NUC9"/>
<keyword evidence="5" id="KW-1185">Reference proteome</keyword>
<reference evidence="4 5" key="1">
    <citation type="submission" date="2016-10" db="EMBL/GenBank/DDBJ databases">
        <authorList>
            <person name="de Groot N.N."/>
        </authorList>
    </citation>
    <scope>NUCLEOTIDE SEQUENCE [LARGE SCALE GENOMIC DNA]</scope>
    <source>
        <strain evidence="4 5">IPL20</strain>
    </source>
</reference>
<organism evidence="4 5">
    <name type="scientific">Devosia crocina</name>
    <dbReference type="NCBI Taxonomy" id="429728"/>
    <lineage>
        <taxon>Bacteria</taxon>
        <taxon>Pseudomonadati</taxon>
        <taxon>Pseudomonadota</taxon>
        <taxon>Alphaproteobacteria</taxon>
        <taxon>Hyphomicrobiales</taxon>
        <taxon>Devosiaceae</taxon>
        <taxon>Devosia</taxon>
    </lineage>
</organism>
<dbReference type="SUPFAM" id="SSF53955">
    <property type="entry name" value="Lysozyme-like"/>
    <property type="match status" value="1"/>
</dbReference>
<gene>
    <name evidence="4" type="ORF">SAMN05216456_3258</name>
</gene>
<evidence type="ECO:0000313" key="4">
    <source>
        <dbReference type="EMBL" id="SFV38251.1"/>
    </source>
</evidence>
<dbReference type="InterPro" id="IPR023346">
    <property type="entry name" value="Lysozyme-like_dom_sf"/>
</dbReference>
<dbReference type="STRING" id="429728.SAMN05216456_3258"/>
<dbReference type="PANTHER" id="PTHR37423:SF2">
    <property type="entry name" value="MEMBRANE-BOUND LYTIC MUREIN TRANSGLYCOSYLASE C"/>
    <property type="match status" value="1"/>
</dbReference>
<dbReference type="PANTHER" id="PTHR37423">
    <property type="entry name" value="SOLUBLE LYTIC MUREIN TRANSGLYCOSYLASE-RELATED"/>
    <property type="match status" value="1"/>
</dbReference>
<dbReference type="InterPro" id="IPR008258">
    <property type="entry name" value="Transglycosylase_SLT_dom_1"/>
</dbReference>
<comment type="similarity">
    <text evidence="2">Belongs to the virb1 family.</text>
</comment>
<dbReference type="Gene3D" id="1.10.530.10">
    <property type="match status" value="1"/>
</dbReference>
<dbReference type="RefSeq" id="WP_092426415.1">
    <property type="nucleotide sequence ID" value="NZ_FPCK01000004.1"/>
</dbReference>
<dbReference type="CDD" id="cd00254">
    <property type="entry name" value="LT-like"/>
    <property type="match status" value="1"/>
</dbReference>
<name>A0A1I7NUC9_9HYPH</name>
<evidence type="ECO:0000256" key="2">
    <source>
        <dbReference type="ARBA" id="ARBA00009387"/>
    </source>
</evidence>
<dbReference type="PROSITE" id="PS51257">
    <property type="entry name" value="PROKAR_LIPOPROTEIN"/>
    <property type="match status" value="1"/>
</dbReference>
<feature type="domain" description="Transglycosylase SLT" evidence="3">
    <location>
        <begin position="84"/>
        <end position="176"/>
    </location>
</feature>
<evidence type="ECO:0000313" key="5">
    <source>
        <dbReference type="Proteomes" id="UP000199074"/>
    </source>
</evidence>
<proteinExistence type="inferred from homology"/>
<dbReference type="Proteomes" id="UP000199074">
    <property type="component" value="Unassembled WGS sequence"/>
</dbReference>